<evidence type="ECO:0000313" key="3">
    <source>
        <dbReference type="Proteomes" id="UP001516023"/>
    </source>
</evidence>
<organism evidence="2 3">
    <name type="scientific">Cyclotella cryptica</name>
    <dbReference type="NCBI Taxonomy" id="29204"/>
    <lineage>
        <taxon>Eukaryota</taxon>
        <taxon>Sar</taxon>
        <taxon>Stramenopiles</taxon>
        <taxon>Ochrophyta</taxon>
        <taxon>Bacillariophyta</taxon>
        <taxon>Coscinodiscophyceae</taxon>
        <taxon>Thalassiosirophycidae</taxon>
        <taxon>Stephanodiscales</taxon>
        <taxon>Stephanodiscaceae</taxon>
        <taxon>Cyclotella</taxon>
    </lineage>
</organism>
<evidence type="ECO:0000256" key="1">
    <source>
        <dbReference type="SAM" id="SignalP"/>
    </source>
</evidence>
<feature type="signal peptide" evidence="1">
    <location>
        <begin position="1"/>
        <end position="19"/>
    </location>
</feature>
<proteinExistence type="predicted"/>
<name>A0ABD3QJP2_9STRA</name>
<gene>
    <name evidence="2" type="ORF">HJC23_006126</name>
</gene>
<dbReference type="EMBL" id="JABMIG020000031">
    <property type="protein sequence ID" value="KAL3800664.1"/>
    <property type="molecule type" value="Genomic_DNA"/>
</dbReference>
<comment type="caution">
    <text evidence="2">The sequence shown here is derived from an EMBL/GenBank/DDBJ whole genome shotgun (WGS) entry which is preliminary data.</text>
</comment>
<feature type="chain" id="PRO_5044868295" evidence="1">
    <location>
        <begin position="20"/>
        <end position="121"/>
    </location>
</feature>
<accession>A0ABD3QJP2</accession>
<evidence type="ECO:0000313" key="2">
    <source>
        <dbReference type="EMBL" id="KAL3800664.1"/>
    </source>
</evidence>
<dbReference type="Proteomes" id="UP001516023">
    <property type="component" value="Unassembled WGS sequence"/>
</dbReference>
<keyword evidence="3" id="KW-1185">Reference proteome</keyword>
<sequence>MKYLSLFTIAALSFAPVTAFVSRNQASFAISRTALNAQVKVTPEIEAAIAEVRDAASAFGEETAGFANRWIDRMLAGNMEGTAAGLLEECVLDDEQGKCEKFSSALEKLDKLLGVGAKEQY</sequence>
<dbReference type="AlphaFoldDB" id="A0ABD3QJP2"/>
<keyword evidence="1" id="KW-0732">Signal</keyword>
<reference evidence="2 3" key="1">
    <citation type="journal article" date="2020" name="G3 (Bethesda)">
        <title>Improved Reference Genome for Cyclotella cryptica CCMP332, a Model for Cell Wall Morphogenesis, Salinity Adaptation, and Lipid Production in Diatoms (Bacillariophyta).</title>
        <authorList>
            <person name="Roberts W.R."/>
            <person name="Downey K.M."/>
            <person name="Ruck E.C."/>
            <person name="Traller J.C."/>
            <person name="Alverson A.J."/>
        </authorList>
    </citation>
    <scope>NUCLEOTIDE SEQUENCE [LARGE SCALE GENOMIC DNA]</scope>
    <source>
        <strain evidence="2 3">CCMP332</strain>
    </source>
</reference>
<protein>
    <submittedName>
        <fullName evidence="2">Uncharacterized protein</fullName>
    </submittedName>
</protein>